<proteinExistence type="predicted"/>
<reference evidence="1 2" key="1">
    <citation type="journal article" date="2016" name="Nat. Commun.">
        <title>Thousands of microbial genomes shed light on interconnected biogeochemical processes in an aquifer system.</title>
        <authorList>
            <person name="Anantharaman K."/>
            <person name="Brown C.T."/>
            <person name="Hug L.A."/>
            <person name="Sharon I."/>
            <person name="Castelle C.J."/>
            <person name="Probst A.J."/>
            <person name="Thomas B.C."/>
            <person name="Singh A."/>
            <person name="Wilkins M.J."/>
            <person name="Karaoz U."/>
            <person name="Brodie E.L."/>
            <person name="Williams K.H."/>
            <person name="Hubbard S.S."/>
            <person name="Banfield J.F."/>
        </authorList>
    </citation>
    <scope>NUCLEOTIDE SEQUENCE [LARGE SCALE GENOMIC DNA]</scope>
</reference>
<dbReference type="STRING" id="1801780.A2917_00620"/>
<sequence>MFQNFQNTLLKKMLKAKGVPEAQIDMFVKMIEKNPELFKTIAKEIEEKVKGGMSQMDAGMQVMKKHEQELKKLA</sequence>
<evidence type="ECO:0000313" key="1">
    <source>
        <dbReference type="EMBL" id="OGI95679.1"/>
    </source>
</evidence>
<protein>
    <submittedName>
        <fullName evidence="1">Uncharacterized protein</fullName>
    </submittedName>
</protein>
<evidence type="ECO:0000313" key="2">
    <source>
        <dbReference type="Proteomes" id="UP000178104"/>
    </source>
</evidence>
<comment type="caution">
    <text evidence="1">The sequence shown here is derived from an EMBL/GenBank/DDBJ whole genome shotgun (WGS) entry which is preliminary data.</text>
</comment>
<dbReference type="AlphaFoldDB" id="A0A1F6XNE9"/>
<dbReference type="EMBL" id="MFVE01000003">
    <property type="protein sequence ID" value="OGI95679.1"/>
    <property type="molecule type" value="Genomic_DNA"/>
</dbReference>
<gene>
    <name evidence="1" type="ORF">A2917_00620</name>
</gene>
<dbReference type="Proteomes" id="UP000178104">
    <property type="component" value="Unassembled WGS sequence"/>
</dbReference>
<name>A0A1F6XNE9_9BACT</name>
<organism evidence="1 2">
    <name type="scientific">Candidatus Nomurabacteria bacterium RIFCSPLOWO2_01_FULL_42_17</name>
    <dbReference type="NCBI Taxonomy" id="1801780"/>
    <lineage>
        <taxon>Bacteria</taxon>
        <taxon>Candidatus Nomuraibacteriota</taxon>
    </lineage>
</organism>
<accession>A0A1F6XNE9</accession>